<evidence type="ECO:0000256" key="1">
    <source>
        <dbReference type="ARBA" id="ARBA00004123"/>
    </source>
</evidence>
<evidence type="ECO:0000256" key="6">
    <source>
        <dbReference type="ARBA" id="ARBA00022843"/>
    </source>
</evidence>
<keyword evidence="3" id="KW-0963">Cytoplasm</keyword>
<evidence type="ECO:0000256" key="2">
    <source>
        <dbReference type="ARBA" id="ARBA00004496"/>
    </source>
</evidence>
<evidence type="ECO:0000256" key="11">
    <source>
        <dbReference type="SAM" id="Phobius"/>
    </source>
</evidence>
<evidence type="ECO:0000313" key="13">
    <source>
        <dbReference type="EMBL" id="CAK5281513.1"/>
    </source>
</evidence>
<comment type="caution">
    <text evidence="13">The sequence shown here is derived from an EMBL/GenBank/DDBJ whole genome shotgun (WGS) entry which is preliminary data.</text>
</comment>
<proteinExistence type="predicted"/>
<evidence type="ECO:0000259" key="12">
    <source>
        <dbReference type="Pfam" id="PF10497"/>
    </source>
</evidence>
<evidence type="ECO:0000256" key="7">
    <source>
        <dbReference type="ARBA" id="ARBA00023015"/>
    </source>
</evidence>
<feature type="region of interest" description="Disordered" evidence="10">
    <location>
        <begin position="271"/>
        <end position="296"/>
    </location>
</feature>
<dbReference type="PANTHER" id="PTHR31169:SF8">
    <property type="entry name" value="ZINC-FINGER DOMAIN OF MONOAMINE-OXIDASE A REPRESSOR R1 PROTEIN"/>
    <property type="match status" value="1"/>
</dbReference>
<keyword evidence="11" id="KW-0472">Membrane</keyword>
<accession>A0AAD2Q6G7</accession>
<feature type="compositionally biased region" description="Polar residues" evidence="10">
    <location>
        <begin position="275"/>
        <end position="296"/>
    </location>
</feature>
<gene>
    <name evidence="13" type="ORF">MYCIT1_LOCUS32691</name>
</gene>
<keyword evidence="4" id="KW-1017">Isopeptide bond</keyword>
<evidence type="ECO:0000256" key="9">
    <source>
        <dbReference type="ARBA" id="ARBA00023242"/>
    </source>
</evidence>
<dbReference type="AlphaFoldDB" id="A0AAD2Q6G7"/>
<dbReference type="InterPro" id="IPR018866">
    <property type="entry name" value="Znf-4CXXC_R1"/>
</dbReference>
<feature type="compositionally biased region" description="Low complexity" evidence="10">
    <location>
        <begin position="699"/>
        <end position="715"/>
    </location>
</feature>
<dbReference type="GO" id="GO:0005634">
    <property type="term" value="C:nucleus"/>
    <property type="evidence" value="ECO:0007669"/>
    <property type="project" value="UniProtKB-SubCell"/>
</dbReference>
<comment type="subcellular location">
    <subcellularLocation>
        <location evidence="2">Cytoplasm</location>
    </subcellularLocation>
    <subcellularLocation>
        <location evidence="1">Nucleus</location>
    </subcellularLocation>
</comment>
<feature type="region of interest" description="Disordered" evidence="10">
    <location>
        <begin position="647"/>
        <end position="668"/>
    </location>
</feature>
<feature type="transmembrane region" description="Helical" evidence="11">
    <location>
        <begin position="29"/>
        <end position="49"/>
    </location>
</feature>
<organism evidence="13 14">
    <name type="scientific">Mycena citricolor</name>
    <dbReference type="NCBI Taxonomy" id="2018698"/>
    <lineage>
        <taxon>Eukaryota</taxon>
        <taxon>Fungi</taxon>
        <taxon>Dikarya</taxon>
        <taxon>Basidiomycota</taxon>
        <taxon>Agaricomycotina</taxon>
        <taxon>Agaricomycetes</taxon>
        <taxon>Agaricomycetidae</taxon>
        <taxon>Agaricales</taxon>
        <taxon>Marasmiineae</taxon>
        <taxon>Mycenaceae</taxon>
        <taxon>Mycena</taxon>
    </lineage>
</organism>
<reference evidence="13" key="1">
    <citation type="submission" date="2023-11" db="EMBL/GenBank/DDBJ databases">
        <authorList>
            <person name="De Vega J J."/>
            <person name="De Vega J J."/>
        </authorList>
    </citation>
    <scope>NUCLEOTIDE SEQUENCE</scope>
</reference>
<feature type="domain" description="Zinc-finger" evidence="12">
    <location>
        <begin position="167"/>
        <end position="276"/>
    </location>
</feature>
<dbReference type="PANTHER" id="PTHR31169">
    <property type="entry name" value="OS05G0300700 PROTEIN"/>
    <property type="match status" value="1"/>
</dbReference>
<feature type="region of interest" description="Disordered" evidence="10">
    <location>
        <begin position="425"/>
        <end position="462"/>
    </location>
</feature>
<feature type="compositionally biased region" description="Acidic residues" evidence="10">
    <location>
        <begin position="431"/>
        <end position="442"/>
    </location>
</feature>
<keyword evidence="11" id="KW-1133">Transmembrane helix</keyword>
<dbReference type="GO" id="GO:0006355">
    <property type="term" value="P:regulation of DNA-templated transcription"/>
    <property type="evidence" value="ECO:0007669"/>
    <property type="project" value="InterPro"/>
</dbReference>
<feature type="region of interest" description="Disordered" evidence="10">
    <location>
        <begin position="699"/>
        <end position="723"/>
    </location>
</feature>
<protein>
    <recommendedName>
        <fullName evidence="12">Zinc-finger domain-containing protein</fullName>
    </recommendedName>
</protein>
<evidence type="ECO:0000256" key="5">
    <source>
        <dbReference type="ARBA" id="ARBA00022553"/>
    </source>
</evidence>
<keyword evidence="11" id="KW-0812">Transmembrane</keyword>
<dbReference type="InterPro" id="IPR040221">
    <property type="entry name" value="CDCA7/CDA7L"/>
</dbReference>
<name>A0AAD2Q6G7_9AGAR</name>
<keyword evidence="7" id="KW-0805">Transcription regulation</keyword>
<evidence type="ECO:0000256" key="10">
    <source>
        <dbReference type="SAM" id="MobiDB-lite"/>
    </source>
</evidence>
<keyword evidence="14" id="KW-1185">Reference proteome</keyword>
<evidence type="ECO:0000313" key="14">
    <source>
        <dbReference type="Proteomes" id="UP001295794"/>
    </source>
</evidence>
<evidence type="ECO:0000256" key="3">
    <source>
        <dbReference type="ARBA" id="ARBA00022490"/>
    </source>
</evidence>
<dbReference type="Proteomes" id="UP001295794">
    <property type="component" value="Unassembled WGS sequence"/>
</dbReference>
<sequence length="767" mass="85480">MDCRHCVPGIAGVVSVGHERSSKRNFRDVSAYVCKLWVWITCGALLWTLTVCGRPQAALYVALNDAPNMNVSVYRDVWRPYIEIPPSPYRIPRASPQNHTTVKENDHSAMSYSTFDSGVSSSSTLKRKLPSEFPMQQLPAPAAFLKKARLEPVLPSVTPPAEVIKAHTYCHQCSKKRDKDDCAHCNHIKVDMIANDKPFKTRRCHNKYCRSCLKNRYDEDLDAIKSRLAPDEYESSRMGEGYNYTCPRCRDACNCSRCRKAKGLEATGKLANPANAANGTRTHSQGKASKLQGSSRTTAKTIGAVPTLKWTKLRMELSVEEAESRMHIREFVLRFFSKSMTKSHLEELDCIGGNGRARYEDGELVPWISEPCLKSVLIAFLSVLHEEETNAAIKRTIHVAIKDLKGAGVGLGKMWQILSSTRDALDASEPGSDDGNESDESETVPSFPDPMPLPDSAISNSRRTRSTGSFIVDTVQMIPVVLGLIDAVLETSVIRTELDNGAKESKDVSRDVKDAIRHANDLWDKSRKDTDNVQGGEFKAKRDAHRQLLLDIEGAGKVVMHRSNPRFAPLGSDRDGRVYYALSPNVTDSESAQEFIGLMSADDDDAARNAKSRRKKRPKREEERSALREWSWLVAIYGKKPPIQPGLLPFKPLAEDSQDNDDSDDDETTNKWWAIWQPAEVRKLATWLTITYRLGDDSISSPSTSTASSPSSDSSFNDRPIRMSPHASRSELLSLVSQLQDYAMSLDFRLREGDLVPALNTESDPKG</sequence>
<keyword evidence="8" id="KW-0804">Transcription</keyword>
<feature type="compositionally biased region" description="Acidic residues" evidence="10">
    <location>
        <begin position="656"/>
        <end position="667"/>
    </location>
</feature>
<keyword evidence="5" id="KW-0597">Phosphoprotein</keyword>
<dbReference type="Pfam" id="PF10497">
    <property type="entry name" value="zf-4CXXC_R1"/>
    <property type="match status" value="1"/>
</dbReference>
<dbReference type="EMBL" id="CAVNYO010000444">
    <property type="protein sequence ID" value="CAK5281513.1"/>
    <property type="molecule type" value="Genomic_DNA"/>
</dbReference>
<keyword evidence="6" id="KW-0832">Ubl conjugation</keyword>
<feature type="region of interest" description="Disordered" evidence="10">
    <location>
        <begin position="599"/>
        <end position="621"/>
    </location>
</feature>
<keyword evidence="9" id="KW-0539">Nucleus</keyword>
<evidence type="ECO:0000256" key="8">
    <source>
        <dbReference type="ARBA" id="ARBA00023163"/>
    </source>
</evidence>
<dbReference type="GO" id="GO:0005737">
    <property type="term" value="C:cytoplasm"/>
    <property type="evidence" value="ECO:0007669"/>
    <property type="project" value="UniProtKB-SubCell"/>
</dbReference>
<evidence type="ECO:0000256" key="4">
    <source>
        <dbReference type="ARBA" id="ARBA00022499"/>
    </source>
</evidence>